<dbReference type="PANTHER" id="PTHR47027">
    <property type="entry name" value="REVERSE TRANSCRIPTASE DOMAIN-CONTAINING PROTEIN"/>
    <property type="match status" value="1"/>
</dbReference>
<organism evidence="5">
    <name type="scientific">Schistosoma curassoni</name>
    <dbReference type="NCBI Taxonomy" id="6186"/>
    <lineage>
        <taxon>Eukaryota</taxon>
        <taxon>Metazoa</taxon>
        <taxon>Spiralia</taxon>
        <taxon>Lophotrochozoa</taxon>
        <taxon>Platyhelminthes</taxon>
        <taxon>Trematoda</taxon>
        <taxon>Digenea</taxon>
        <taxon>Strigeidida</taxon>
        <taxon>Schistosomatoidea</taxon>
        <taxon>Schistosomatidae</taxon>
        <taxon>Schistosoma</taxon>
    </lineage>
</organism>
<reference evidence="3 4" key="2">
    <citation type="submission" date="2018-11" db="EMBL/GenBank/DDBJ databases">
        <authorList>
            <consortium name="Pathogen Informatics"/>
        </authorList>
    </citation>
    <scope>NUCLEOTIDE SEQUENCE [LARGE SCALE GENOMIC DNA]</scope>
    <source>
        <strain evidence="3">Dakar</strain>
        <strain evidence="4">Dakar, Senegal</strain>
    </source>
</reference>
<dbReference type="AlphaFoldDB" id="A0A183JDU7"/>
<evidence type="ECO:0000259" key="2">
    <source>
        <dbReference type="Pfam" id="PF20049"/>
    </source>
</evidence>
<proteinExistence type="predicted"/>
<evidence type="ECO:0000313" key="3">
    <source>
        <dbReference type="EMBL" id="VDO64231.1"/>
    </source>
</evidence>
<dbReference type="Pfam" id="PF20049">
    <property type="entry name" value="DUF6451"/>
    <property type="match status" value="1"/>
</dbReference>
<dbReference type="PANTHER" id="PTHR47027:SF25">
    <property type="entry name" value="REVERSE TRANSCRIPTASE DOMAIN-CONTAINING PROTEIN"/>
    <property type="match status" value="1"/>
</dbReference>
<reference evidence="5" key="1">
    <citation type="submission" date="2016-06" db="UniProtKB">
        <authorList>
            <consortium name="WormBaseParasite"/>
        </authorList>
    </citation>
    <scope>IDENTIFICATION</scope>
</reference>
<evidence type="ECO:0000313" key="5">
    <source>
        <dbReference type="WBParaSite" id="SCUD_0000085901-mRNA-1"/>
    </source>
</evidence>
<accession>A0A183JDU7</accession>
<sequence length="153" mass="17326">MPIINLIVAPAVGPNIHKGKSNILRYNLACTSLITIDEDLEDVKTFTYLGTMIDEHSGSDADVKARIVKARAAYLQLKNIWNSKQLSTDTKVRIFNTNVKTVLLSKEERKTKEYITPRNGDRNKKNEQQLDRTGKECPGQFGLENAGRWPMLH</sequence>
<keyword evidence="4" id="KW-1185">Reference proteome</keyword>
<dbReference type="InterPro" id="IPR045609">
    <property type="entry name" value="DUF6451"/>
</dbReference>
<protein>
    <submittedName>
        <fullName evidence="5">DUF6451 domain-containing protein</fullName>
    </submittedName>
</protein>
<feature type="domain" description="DUF6451" evidence="2">
    <location>
        <begin position="73"/>
        <end position="104"/>
    </location>
</feature>
<feature type="compositionally biased region" description="Basic and acidic residues" evidence="1">
    <location>
        <begin position="114"/>
        <end position="135"/>
    </location>
</feature>
<evidence type="ECO:0000313" key="4">
    <source>
        <dbReference type="Proteomes" id="UP000279833"/>
    </source>
</evidence>
<dbReference type="EMBL" id="UZAK01000635">
    <property type="protein sequence ID" value="VDO64231.1"/>
    <property type="molecule type" value="Genomic_DNA"/>
</dbReference>
<evidence type="ECO:0000256" key="1">
    <source>
        <dbReference type="SAM" id="MobiDB-lite"/>
    </source>
</evidence>
<dbReference type="Proteomes" id="UP000279833">
    <property type="component" value="Unassembled WGS sequence"/>
</dbReference>
<dbReference type="WBParaSite" id="SCUD_0000085901-mRNA-1">
    <property type="protein sequence ID" value="SCUD_0000085901-mRNA-1"/>
    <property type="gene ID" value="SCUD_0000085901"/>
</dbReference>
<feature type="region of interest" description="Disordered" evidence="1">
    <location>
        <begin position="114"/>
        <end position="153"/>
    </location>
</feature>
<gene>
    <name evidence="3" type="ORF">SCUD_LOCUS860</name>
</gene>
<name>A0A183JDU7_9TREM</name>